<evidence type="ECO:0000256" key="1">
    <source>
        <dbReference type="SAM" id="MobiDB-lite"/>
    </source>
</evidence>
<sequence length="138" mass="14679">MARPRKKIETPGESAAEENISSDVQLLNSIPANTPEQLNAATAGATVLDASPAPTDIAARNEALSGLNAEAFGIVSKFETYGFVDEHGNPLTNCLDFIELVKRATTATSTQPTITSTDGQIKRFKAPTLTDKGWHVHS</sequence>
<dbReference type="Proteomes" id="UP000303847">
    <property type="component" value="Chromosome"/>
</dbReference>
<organism evidence="2 4">
    <name type="scientific">Brenneria nigrifluens DSM 30175 = ATCC 13028</name>
    <dbReference type="NCBI Taxonomy" id="1121120"/>
    <lineage>
        <taxon>Bacteria</taxon>
        <taxon>Pseudomonadati</taxon>
        <taxon>Pseudomonadota</taxon>
        <taxon>Gammaproteobacteria</taxon>
        <taxon>Enterobacterales</taxon>
        <taxon>Pectobacteriaceae</taxon>
        <taxon>Brenneria</taxon>
    </lineage>
</organism>
<evidence type="ECO:0000313" key="5">
    <source>
        <dbReference type="Proteomes" id="UP000303847"/>
    </source>
</evidence>
<accession>A0A2U1UUQ5</accession>
<evidence type="ECO:0000313" key="3">
    <source>
        <dbReference type="EMBL" id="QCR05164.1"/>
    </source>
</evidence>
<evidence type="ECO:0000313" key="4">
    <source>
        <dbReference type="Proteomes" id="UP000295985"/>
    </source>
</evidence>
<dbReference type="OrthoDB" id="6630484at2"/>
<dbReference type="Proteomes" id="UP000295985">
    <property type="component" value="Unassembled WGS sequence"/>
</dbReference>
<dbReference type="EMBL" id="QDKK01000004">
    <property type="protein sequence ID" value="PWC25414.1"/>
    <property type="molecule type" value="Genomic_DNA"/>
</dbReference>
<reference evidence="3 5" key="2">
    <citation type="submission" date="2018-11" db="EMBL/GenBank/DDBJ databases">
        <title>Genome sequences of Brenneria nigrifluens and Brenneria rubrifaciens.</title>
        <authorList>
            <person name="Poret-Peterson A.T."/>
            <person name="McClean A.E."/>
            <person name="Kluepfel D.A."/>
        </authorList>
    </citation>
    <scope>NUCLEOTIDE SEQUENCE [LARGE SCALE GENOMIC DNA]</scope>
    <source>
        <strain evidence="3 5">ATCC 13028</strain>
    </source>
</reference>
<evidence type="ECO:0000313" key="2">
    <source>
        <dbReference type="EMBL" id="PWC25414.1"/>
    </source>
</evidence>
<keyword evidence="5" id="KW-1185">Reference proteome</keyword>
<feature type="region of interest" description="Disordered" evidence="1">
    <location>
        <begin position="1"/>
        <end position="20"/>
    </location>
</feature>
<dbReference type="AlphaFoldDB" id="A0A2U1UUQ5"/>
<dbReference type="EMBL" id="CP034036">
    <property type="protein sequence ID" value="QCR05164.1"/>
    <property type="molecule type" value="Genomic_DNA"/>
</dbReference>
<reference evidence="2 4" key="1">
    <citation type="submission" date="2018-04" db="EMBL/GenBank/DDBJ databases">
        <title>Brenneria corticis sp.nov.</title>
        <authorList>
            <person name="Li Y."/>
        </authorList>
    </citation>
    <scope>NUCLEOTIDE SEQUENCE [LARGE SCALE GENOMIC DNA]</scope>
    <source>
        <strain evidence="2 4">LMG 2694</strain>
    </source>
</reference>
<name>A0A2U1UUQ5_9GAMM</name>
<gene>
    <name evidence="2" type="ORF">DDT54_05830</name>
    <name evidence="3" type="ORF">EH206_13785</name>
</gene>
<protein>
    <submittedName>
        <fullName evidence="2">Uncharacterized protein</fullName>
    </submittedName>
</protein>
<dbReference type="RefSeq" id="WP_009113384.1">
    <property type="nucleotide sequence ID" value="NZ_CP034036.1"/>
</dbReference>
<proteinExistence type="predicted"/>